<evidence type="ECO:0000256" key="2">
    <source>
        <dbReference type="SAM" id="Phobius"/>
    </source>
</evidence>
<feature type="transmembrane region" description="Helical" evidence="2">
    <location>
        <begin position="67"/>
        <end position="92"/>
    </location>
</feature>
<accession>L9Z6J1</accession>
<gene>
    <name evidence="3" type="ORF">C486_07419</name>
</gene>
<dbReference type="AlphaFoldDB" id="L9Z6J1"/>
<dbReference type="PANTHER" id="PTHR31876">
    <property type="entry name" value="COV-LIKE PROTEIN 1"/>
    <property type="match status" value="1"/>
</dbReference>
<dbReference type="PANTHER" id="PTHR31876:SF26">
    <property type="entry name" value="PROTEIN LIKE COV 2"/>
    <property type="match status" value="1"/>
</dbReference>
<dbReference type="Proteomes" id="UP000011592">
    <property type="component" value="Unassembled WGS sequence"/>
</dbReference>
<keyword evidence="2" id="KW-1133">Transmembrane helix</keyword>
<sequence length="230" mass="24654">MSEQSYGPIMTPWKRVFASGLILIGPILVTLYVVYRAYALAIGFTPAGMLDPEMLAGFIGHEPTRVLLIRVIQLVVSLGSVALIAIAIGTLTRTTVGDVFTRSVDGIANRVPGLRVVYNASKVAAETTLGEEQALQEPVKVRSWDGTQMPAFKTGHTTSDGRVVLFIPTSPNVSSGFVVEADADRVIETDDSVEETLARVLSGGFGDSTHPQRHTESPVGPSEDRSTNEE</sequence>
<protein>
    <recommendedName>
        <fullName evidence="5">DUF502 domain-containing protein</fullName>
    </recommendedName>
</protein>
<dbReference type="InterPro" id="IPR007462">
    <property type="entry name" value="COV1-like"/>
</dbReference>
<evidence type="ECO:0000313" key="3">
    <source>
        <dbReference type="EMBL" id="ELY81292.1"/>
    </source>
</evidence>
<feature type="region of interest" description="Disordered" evidence="1">
    <location>
        <begin position="201"/>
        <end position="230"/>
    </location>
</feature>
<keyword evidence="4" id="KW-1185">Reference proteome</keyword>
<dbReference type="EMBL" id="AOIJ01000043">
    <property type="protein sequence ID" value="ELY81292.1"/>
    <property type="molecule type" value="Genomic_DNA"/>
</dbReference>
<evidence type="ECO:0000313" key="4">
    <source>
        <dbReference type="Proteomes" id="UP000011592"/>
    </source>
</evidence>
<dbReference type="PATRIC" id="fig|1230459.4.peg.1488"/>
<organism evidence="3 4">
    <name type="scientific">Natrinema gari JCM 14663</name>
    <dbReference type="NCBI Taxonomy" id="1230459"/>
    <lineage>
        <taxon>Archaea</taxon>
        <taxon>Methanobacteriati</taxon>
        <taxon>Methanobacteriota</taxon>
        <taxon>Stenosarchaea group</taxon>
        <taxon>Halobacteria</taxon>
        <taxon>Halobacteriales</taxon>
        <taxon>Natrialbaceae</taxon>
        <taxon>Natrinema</taxon>
    </lineage>
</organism>
<proteinExistence type="predicted"/>
<keyword evidence="2" id="KW-0812">Transmembrane</keyword>
<evidence type="ECO:0008006" key="5">
    <source>
        <dbReference type="Google" id="ProtNLM"/>
    </source>
</evidence>
<feature type="transmembrane region" description="Helical" evidence="2">
    <location>
        <begin position="21"/>
        <end position="47"/>
    </location>
</feature>
<reference evidence="3 4" key="1">
    <citation type="journal article" date="2014" name="PLoS Genet.">
        <title>Phylogenetically driven sequencing of extremely halophilic archaea reveals strategies for static and dynamic osmo-response.</title>
        <authorList>
            <person name="Becker E.A."/>
            <person name="Seitzer P.M."/>
            <person name="Tritt A."/>
            <person name="Larsen D."/>
            <person name="Krusor M."/>
            <person name="Yao A.I."/>
            <person name="Wu D."/>
            <person name="Madern D."/>
            <person name="Eisen J.A."/>
            <person name="Darling A.E."/>
            <person name="Facciotti M.T."/>
        </authorList>
    </citation>
    <scope>NUCLEOTIDE SEQUENCE [LARGE SCALE GENOMIC DNA]</scope>
    <source>
        <strain evidence="3 4">JCM 14663</strain>
    </source>
</reference>
<comment type="caution">
    <text evidence="3">The sequence shown here is derived from an EMBL/GenBank/DDBJ whole genome shotgun (WGS) entry which is preliminary data.</text>
</comment>
<keyword evidence="2" id="KW-0472">Membrane</keyword>
<evidence type="ECO:0000256" key="1">
    <source>
        <dbReference type="SAM" id="MobiDB-lite"/>
    </source>
</evidence>
<dbReference type="Pfam" id="PF04367">
    <property type="entry name" value="DUF502"/>
    <property type="match status" value="1"/>
</dbReference>
<name>L9Z6J1_9EURY</name>